<sequence>MTTTSEQFVKAWQSSSSIKEVANKLGLSSNNVSNRAAYYRKKGVRLKIMPRRFGGPRIDIEALNKLCDPSQESHGQGG</sequence>
<evidence type="ECO:0000313" key="1">
    <source>
        <dbReference type="EMBL" id="KKK56234.1"/>
    </source>
</evidence>
<organism evidence="1">
    <name type="scientific">marine sediment metagenome</name>
    <dbReference type="NCBI Taxonomy" id="412755"/>
    <lineage>
        <taxon>unclassified sequences</taxon>
        <taxon>metagenomes</taxon>
        <taxon>ecological metagenomes</taxon>
    </lineage>
</organism>
<accession>A0A0F8YQ15</accession>
<gene>
    <name evidence="1" type="ORF">LCGC14_3066570</name>
</gene>
<reference evidence="1" key="1">
    <citation type="journal article" date="2015" name="Nature">
        <title>Complex archaea that bridge the gap between prokaryotes and eukaryotes.</title>
        <authorList>
            <person name="Spang A."/>
            <person name="Saw J.H."/>
            <person name="Jorgensen S.L."/>
            <person name="Zaremba-Niedzwiedzka K."/>
            <person name="Martijn J."/>
            <person name="Lind A.E."/>
            <person name="van Eijk R."/>
            <person name="Schleper C."/>
            <person name="Guy L."/>
            <person name="Ettema T.J."/>
        </authorList>
    </citation>
    <scope>NUCLEOTIDE SEQUENCE</scope>
</reference>
<comment type="caution">
    <text evidence="1">The sequence shown here is derived from an EMBL/GenBank/DDBJ whole genome shotgun (WGS) entry which is preliminary data.</text>
</comment>
<dbReference type="AlphaFoldDB" id="A0A0F8YQ15"/>
<name>A0A0F8YQ15_9ZZZZ</name>
<dbReference type="EMBL" id="LAZR01065095">
    <property type="protein sequence ID" value="KKK56234.1"/>
    <property type="molecule type" value="Genomic_DNA"/>
</dbReference>
<proteinExistence type="predicted"/>
<protein>
    <submittedName>
        <fullName evidence="1">Uncharacterized protein</fullName>
    </submittedName>
</protein>